<comment type="caution">
    <text evidence="3">The sequence shown here is derived from an EMBL/GenBank/DDBJ whole genome shotgun (WGS) entry which is preliminary data.</text>
</comment>
<proteinExistence type="predicted"/>
<name>A0A927EAY6_9HYPH</name>
<feature type="region of interest" description="Disordered" evidence="1">
    <location>
        <begin position="56"/>
        <end position="81"/>
    </location>
</feature>
<evidence type="ECO:0000313" key="4">
    <source>
        <dbReference type="Proteomes" id="UP000619295"/>
    </source>
</evidence>
<protein>
    <recommendedName>
        <fullName evidence="5">Protamine-2 (Modular protein)</fullName>
    </recommendedName>
</protein>
<dbReference type="RefSeq" id="WP_038363791.1">
    <property type="nucleotide sequence ID" value="NZ_JACXWY010000011.1"/>
</dbReference>
<dbReference type="Proteomes" id="UP000619295">
    <property type="component" value="Unassembled WGS sequence"/>
</dbReference>
<feature type="compositionally biased region" description="Basic residues" evidence="1">
    <location>
        <begin position="62"/>
        <end position="81"/>
    </location>
</feature>
<evidence type="ECO:0000313" key="3">
    <source>
        <dbReference type="EMBL" id="MBD3847509.1"/>
    </source>
</evidence>
<accession>A0A927EAY6</accession>
<gene>
    <name evidence="3" type="ORF">IED13_17550</name>
</gene>
<dbReference type="AlphaFoldDB" id="A0A927EAY6"/>
<organism evidence="3 4">
    <name type="scientific">Bosea spartocytisi</name>
    <dbReference type="NCBI Taxonomy" id="2773451"/>
    <lineage>
        <taxon>Bacteria</taxon>
        <taxon>Pseudomonadati</taxon>
        <taxon>Pseudomonadota</taxon>
        <taxon>Alphaproteobacteria</taxon>
        <taxon>Hyphomicrobiales</taxon>
        <taxon>Boseaceae</taxon>
        <taxon>Bosea</taxon>
    </lineage>
</organism>
<keyword evidence="2" id="KW-0732">Signal</keyword>
<dbReference type="EMBL" id="JACXWY010000011">
    <property type="protein sequence ID" value="MBD3847509.1"/>
    <property type="molecule type" value="Genomic_DNA"/>
</dbReference>
<reference evidence="3" key="1">
    <citation type="submission" date="2020-09" db="EMBL/GenBank/DDBJ databases">
        <title>Bosea spartocytisi sp. nov. a root nodule endophyte of Spartocytisus supranubius in the high mountain ecosystem fo the Teide National Park (Canary Islands, Spain).</title>
        <authorList>
            <person name="Pulido-Suarez L."/>
            <person name="Peix A."/>
            <person name="Igual J.M."/>
            <person name="Socas-Perez N."/>
            <person name="Velazquez E."/>
            <person name="Flores-Felix J.D."/>
            <person name="Leon-Barrios M."/>
        </authorList>
    </citation>
    <scope>NUCLEOTIDE SEQUENCE</scope>
    <source>
        <strain evidence="3">SSUT16</strain>
    </source>
</reference>
<evidence type="ECO:0008006" key="5">
    <source>
        <dbReference type="Google" id="ProtNLM"/>
    </source>
</evidence>
<evidence type="ECO:0000256" key="2">
    <source>
        <dbReference type="SAM" id="SignalP"/>
    </source>
</evidence>
<evidence type="ECO:0000256" key="1">
    <source>
        <dbReference type="SAM" id="MobiDB-lite"/>
    </source>
</evidence>
<feature type="chain" id="PRO_5037872945" description="Protamine-2 (Modular protein)" evidence="2">
    <location>
        <begin position="18"/>
        <end position="102"/>
    </location>
</feature>
<feature type="signal peptide" evidence="2">
    <location>
        <begin position="1"/>
        <end position="17"/>
    </location>
</feature>
<keyword evidence="4" id="KW-1185">Reference proteome</keyword>
<sequence>MERRSFLLGLFALSAGAATVAVAGKADAAGLGAAGQALGAMPSEKAATLPDGTPIEQVQYSHRPHPGHRPRPPYHRPRPRRQVCTVHRNRFGRPVRVCRWVY</sequence>